<evidence type="ECO:0000256" key="2">
    <source>
        <dbReference type="ARBA" id="ARBA00010961"/>
    </source>
</evidence>
<keyword evidence="5 6" id="KW-0233">DNA recombination</keyword>
<dbReference type="PANTHER" id="PTHR33217:SF8">
    <property type="entry name" value="MUTATOR FAMILY TRANSPOSASE"/>
    <property type="match status" value="1"/>
</dbReference>
<keyword evidence="4 6" id="KW-0238">DNA-binding</keyword>
<evidence type="ECO:0000313" key="8">
    <source>
        <dbReference type="EMBL" id="HIZ06827.1"/>
    </source>
</evidence>
<accession>A0A9D2D1E1</accession>
<dbReference type="PANTHER" id="PTHR33217">
    <property type="entry name" value="TRANSPOSASE FOR INSERTION SEQUENCE ELEMENT IS1081"/>
    <property type="match status" value="1"/>
</dbReference>
<dbReference type="GO" id="GO:0006313">
    <property type="term" value="P:DNA transposition"/>
    <property type="evidence" value="ECO:0007669"/>
    <property type="project" value="UniProtKB-UniRule"/>
</dbReference>
<feature type="non-terminal residue" evidence="8">
    <location>
        <position position="128"/>
    </location>
</feature>
<organism evidence="8 9">
    <name type="scientific">Candidatus Eubacterium avistercoris</name>
    <dbReference type="NCBI Taxonomy" id="2838567"/>
    <lineage>
        <taxon>Bacteria</taxon>
        <taxon>Bacillati</taxon>
        <taxon>Bacillota</taxon>
        <taxon>Clostridia</taxon>
        <taxon>Eubacteriales</taxon>
        <taxon>Eubacteriaceae</taxon>
        <taxon>Eubacterium</taxon>
    </lineage>
</organism>
<evidence type="ECO:0000313" key="9">
    <source>
        <dbReference type="Proteomes" id="UP000824024"/>
    </source>
</evidence>
<reference evidence="8" key="1">
    <citation type="journal article" date="2021" name="PeerJ">
        <title>Extensive microbial diversity within the chicken gut microbiome revealed by metagenomics and culture.</title>
        <authorList>
            <person name="Gilroy R."/>
            <person name="Ravi A."/>
            <person name="Getino M."/>
            <person name="Pursley I."/>
            <person name="Horton D.L."/>
            <person name="Alikhan N.F."/>
            <person name="Baker D."/>
            <person name="Gharbi K."/>
            <person name="Hall N."/>
            <person name="Watson M."/>
            <person name="Adriaenssens E.M."/>
            <person name="Foster-Nyarko E."/>
            <person name="Jarju S."/>
            <person name="Secka A."/>
            <person name="Antonio M."/>
            <person name="Oren A."/>
            <person name="Chaudhuri R.R."/>
            <person name="La Ragione R."/>
            <person name="Hildebrand F."/>
            <person name="Pallen M.J."/>
        </authorList>
    </citation>
    <scope>NUCLEOTIDE SEQUENCE</scope>
    <source>
        <strain evidence="8">CHK192-9172</strain>
    </source>
</reference>
<feature type="compositionally biased region" description="Polar residues" evidence="7">
    <location>
        <begin position="75"/>
        <end position="84"/>
    </location>
</feature>
<protein>
    <recommendedName>
        <fullName evidence="6">Mutator family transposase</fullName>
    </recommendedName>
</protein>
<dbReference type="Proteomes" id="UP000824024">
    <property type="component" value="Unassembled WGS sequence"/>
</dbReference>
<dbReference type="Pfam" id="PF00872">
    <property type="entry name" value="Transposase_mut"/>
    <property type="match status" value="1"/>
</dbReference>
<keyword evidence="6" id="KW-0814">Transposable element</keyword>
<proteinExistence type="inferred from homology"/>
<evidence type="ECO:0000256" key="1">
    <source>
        <dbReference type="ARBA" id="ARBA00002190"/>
    </source>
</evidence>
<evidence type="ECO:0000256" key="6">
    <source>
        <dbReference type="RuleBase" id="RU365089"/>
    </source>
</evidence>
<dbReference type="InterPro" id="IPR001207">
    <property type="entry name" value="Transposase_mutator"/>
</dbReference>
<feature type="region of interest" description="Disordered" evidence="7">
    <location>
        <begin position="66"/>
        <end position="90"/>
    </location>
</feature>
<dbReference type="AlphaFoldDB" id="A0A9D2D1E1"/>
<dbReference type="EMBL" id="DXCH01000073">
    <property type="protein sequence ID" value="HIZ06827.1"/>
    <property type="molecule type" value="Genomic_DNA"/>
</dbReference>
<evidence type="ECO:0000256" key="7">
    <source>
        <dbReference type="SAM" id="MobiDB-lite"/>
    </source>
</evidence>
<comment type="caution">
    <text evidence="8">The sequence shown here is derived from an EMBL/GenBank/DDBJ whole genome shotgun (WGS) entry which is preliminary data.</text>
</comment>
<comment type="function">
    <text evidence="1 6">Required for the transposition of the insertion element.</text>
</comment>
<dbReference type="GO" id="GO:0004803">
    <property type="term" value="F:transposase activity"/>
    <property type="evidence" value="ECO:0007669"/>
    <property type="project" value="UniProtKB-UniRule"/>
</dbReference>
<keyword evidence="3 6" id="KW-0815">Transposition</keyword>
<gene>
    <name evidence="8" type="ORF">IAA08_02690</name>
</gene>
<comment type="similarity">
    <text evidence="2 6">Belongs to the transposase mutator family.</text>
</comment>
<sequence length="128" mass="14912">MARKKDTPQKAALREMMGNYLKENNVKVKDGTDVNSIMRDMMSIILEGALDQEMDEELGYSKYDYRNKETDNSRNGHSQKTMHTSYGDMEVDIPRDRKGEFEPQIVKKYQNTITQDMEEKIISMYAKG</sequence>
<name>A0A9D2D1E1_9FIRM</name>
<evidence type="ECO:0000256" key="5">
    <source>
        <dbReference type="ARBA" id="ARBA00023172"/>
    </source>
</evidence>
<dbReference type="GO" id="GO:0003677">
    <property type="term" value="F:DNA binding"/>
    <property type="evidence" value="ECO:0007669"/>
    <property type="project" value="UniProtKB-UniRule"/>
</dbReference>
<evidence type="ECO:0000256" key="3">
    <source>
        <dbReference type="ARBA" id="ARBA00022578"/>
    </source>
</evidence>
<reference evidence="8" key="2">
    <citation type="submission" date="2021-04" db="EMBL/GenBank/DDBJ databases">
        <authorList>
            <person name="Gilroy R."/>
        </authorList>
    </citation>
    <scope>NUCLEOTIDE SEQUENCE</scope>
    <source>
        <strain evidence="8">CHK192-9172</strain>
    </source>
</reference>
<evidence type="ECO:0000256" key="4">
    <source>
        <dbReference type="ARBA" id="ARBA00023125"/>
    </source>
</evidence>